<keyword evidence="1" id="KW-0732">Signal</keyword>
<keyword evidence="3" id="KW-1185">Reference proteome</keyword>
<sequence>MHLLSTLLALAATTSLTVAVRIPHIPDNFGIFVGHSYDNGTTVIESLSNSGLVPIVTHDPTVHPRSAKFGRAAEPALHEKRRTDCWGHPLDVSGVDTSINSLAQWAGNGHELRTSPNTVGFVGIYVEAVVTYYCISRPNSVGNLDSNDVWYAHNQMNSKCGQYMSGWFGWPGSVEIVGRAREGTQICQPGGPW</sequence>
<name>A0A6A6JK98_WESOR</name>
<dbReference type="EMBL" id="ML986492">
    <property type="protein sequence ID" value="KAF2276655.1"/>
    <property type="molecule type" value="Genomic_DNA"/>
</dbReference>
<dbReference type="RefSeq" id="XP_033654194.1">
    <property type="nucleotide sequence ID" value="XM_033796927.1"/>
</dbReference>
<protein>
    <submittedName>
        <fullName evidence="2">Uncharacterized protein</fullName>
    </submittedName>
</protein>
<dbReference type="Proteomes" id="UP000800097">
    <property type="component" value="Unassembled WGS sequence"/>
</dbReference>
<accession>A0A6A6JK98</accession>
<dbReference type="AlphaFoldDB" id="A0A6A6JK98"/>
<organism evidence="2 3">
    <name type="scientific">Westerdykella ornata</name>
    <dbReference type="NCBI Taxonomy" id="318751"/>
    <lineage>
        <taxon>Eukaryota</taxon>
        <taxon>Fungi</taxon>
        <taxon>Dikarya</taxon>
        <taxon>Ascomycota</taxon>
        <taxon>Pezizomycotina</taxon>
        <taxon>Dothideomycetes</taxon>
        <taxon>Pleosporomycetidae</taxon>
        <taxon>Pleosporales</taxon>
        <taxon>Sporormiaceae</taxon>
        <taxon>Westerdykella</taxon>
    </lineage>
</organism>
<evidence type="ECO:0000256" key="1">
    <source>
        <dbReference type="SAM" id="SignalP"/>
    </source>
</evidence>
<evidence type="ECO:0000313" key="2">
    <source>
        <dbReference type="EMBL" id="KAF2276655.1"/>
    </source>
</evidence>
<feature type="chain" id="PRO_5025487428" evidence="1">
    <location>
        <begin position="20"/>
        <end position="193"/>
    </location>
</feature>
<reference evidence="2" key="1">
    <citation type="journal article" date="2020" name="Stud. Mycol.">
        <title>101 Dothideomycetes genomes: a test case for predicting lifestyles and emergence of pathogens.</title>
        <authorList>
            <person name="Haridas S."/>
            <person name="Albert R."/>
            <person name="Binder M."/>
            <person name="Bloem J."/>
            <person name="Labutti K."/>
            <person name="Salamov A."/>
            <person name="Andreopoulos B."/>
            <person name="Baker S."/>
            <person name="Barry K."/>
            <person name="Bills G."/>
            <person name="Bluhm B."/>
            <person name="Cannon C."/>
            <person name="Castanera R."/>
            <person name="Culley D."/>
            <person name="Daum C."/>
            <person name="Ezra D."/>
            <person name="Gonzalez J."/>
            <person name="Henrissat B."/>
            <person name="Kuo A."/>
            <person name="Liang C."/>
            <person name="Lipzen A."/>
            <person name="Lutzoni F."/>
            <person name="Magnuson J."/>
            <person name="Mondo S."/>
            <person name="Nolan M."/>
            <person name="Ohm R."/>
            <person name="Pangilinan J."/>
            <person name="Park H.-J."/>
            <person name="Ramirez L."/>
            <person name="Alfaro M."/>
            <person name="Sun H."/>
            <person name="Tritt A."/>
            <person name="Yoshinaga Y."/>
            <person name="Zwiers L.-H."/>
            <person name="Turgeon B."/>
            <person name="Goodwin S."/>
            <person name="Spatafora J."/>
            <person name="Crous P."/>
            <person name="Grigoriev I."/>
        </authorList>
    </citation>
    <scope>NUCLEOTIDE SEQUENCE</scope>
    <source>
        <strain evidence="2">CBS 379.55</strain>
    </source>
</reference>
<proteinExistence type="predicted"/>
<evidence type="ECO:0000313" key="3">
    <source>
        <dbReference type="Proteomes" id="UP000800097"/>
    </source>
</evidence>
<gene>
    <name evidence="2" type="ORF">EI97DRAFT_417556</name>
</gene>
<dbReference type="OrthoDB" id="3768082at2759"/>
<dbReference type="GeneID" id="54550102"/>
<feature type="signal peptide" evidence="1">
    <location>
        <begin position="1"/>
        <end position="19"/>
    </location>
</feature>